<evidence type="ECO:0008006" key="3">
    <source>
        <dbReference type="Google" id="ProtNLM"/>
    </source>
</evidence>
<proteinExistence type="predicted"/>
<dbReference type="AlphaFoldDB" id="A0A502LA78"/>
<accession>A0A502LA78</accession>
<evidence type="ECO:0000313" key="1">
    <source>
        <dbReference type="EMBL" id="TPH20962.1"/>
    </source>
</evidence>
<evidence type="ECO:0000313" key="2">
    <source>
        <dbReference type="Proteomes" id="UP000316888"/>
    </source>
</evidence>
<dbReference type="Proteomes" id="UP000316888">
    <property type="component" value="Unassembled WGS sequence"/>
</dbReference>
<gene>
    <name evidence="1" type="ORF">EUX48_08470</name>
</gene>
<name>A0A502LA78_HAEHA</name>
<sequence length="20" mass="2449">MMPHPERVFRAVSNSWYPED</sequence>
<organism evidence="1 2">
    <name type="scientific">Haemophilus haemolyticus</name>
    <dbReference type="NCBI Taxonomy" id="726"/>
    <lineage>
        <taxon>Bacteria</taxon>
        <taxon>Pseudomonadati</taxon>
        <taxon>Pseudomonadota</taxon>
        <taxon>Gammaproteobacteria</taxon>
        <taxon>Pasteurellales</taxon>
        <taxon>Pasteurellaceae</taxon>
        <taxon>Haemophilus</taxon>
    </lineage>
</organism>
<protein>
    <recommendedName>
        <fullName evidence="3">Phosphoribosylformylglycinamidine synthase</fullName>
    </recommendedName>
</protein>
<comment type="caution">
    <text evidence="1">The sequence shown here is derived from an EMBL/GenBank/DDBJ whole genome shotgun (WGS) entry which is preliminary data.</text>
</comment>
<reference evidence="1 2" key="1">
    <citation type="submission" date="2019-01" db="EMBL/GenBank/DDBJ databases">
        <title>Comparative genomic analysis identifies haemin-independent Haemophilus haemolyticus: a formal re-classification of Haemophilus intermedius.</title>
        <authorList>
            <person name="Harris T.M."/>
            <person name="Price E.P."/>
            <person name="Sarovich D.S."/>
            <person name="Norskov-Lauritsen N."/>
            <person name="Beissbarth J."/>
            <person name="Chang A.B."/>
            <person name="Smith-Vaughan H.C."/>
        </authorList>
    </citation>
    <scope>NUCLEOTIDE SEQUENCE [LARGE SCALE GENOMIC DNA]</scope>
    <source>
        <strain evidence="1 2">60824 B Hi-4</strain>
    </source>
</reference>
<dbReference type="EMBL" id="SDPB01000022">
    <property type="protein sequence ID" value="TPH20962.1"/>
    <property type="molecule type" value="Genomic_DNA"/>
</dbReference>